<evidence type="ECO:0000313" key="2">
    <source>
        <dbReference type="EMBL" id="BCD96522.1"/>
    </source>
</evidence>
<dbReference type="Pfam" id="PF02806">
    <property type="entry name" value="Alpha-amylase_C"/>
    <property type="match status" value="1"/>
</dbReference>
<dbReference type="InterPro" id="IPR013780">
    <property type="entry name" value="Glyco_hydro_b"/>
</dbReference>
<proteinExistence type="predicted"/>
<dbReference type="Gene3D" id="3.20.20.80">
    <property type="entry name" value="Glycosidases"/>
    <property type="match status" value="1"/>
</dbReference>
<evidence type="ECO:0000313" key="3">
    <source>
        <dbReference type="Proteomes" id="UP001320119"/>
    </source>
</evidence>
<dbReference type="InterPro" id="IPR017853">
    <property type="entry name" value="GH"/>
</dbReference>
<dbReference type="GO" id="GO:0043169">
    <property type="term" value="F:cation binding"/>
    <property type="evidence" value="ECO:0007669"/>
    <property type="project" value="InterPro"/>
</dbReference>
<dbReference type="GO" id="GO:0005975">
    <property type="term" value="P:carbohydrate metabolic process"/>
    <property type="evidence" value="ECO:0007669"/>
    <property type="project" value="InterPro"/>
</dbReference>
<dbReference type="SUPFAM" id="SSF51445">
    <property type="entry name" value="(Trans)glycosidases"/>
    <property type="match status" value="1"/>
</dbReference>
<dbReference type="KEGG" id="marq:MARGE09_P0722"/>
<dbReference type="Gene3D" id="2.60.40.1180">
    <property type="entry name" value="Golgi alpha-mannosidase II"/>
    <property type="match status" value="1"/>
</dbReference>
<accession>A0AAN1WF89</accession>
<dbReference type="SUPFAM" id="SSF51011">
    <property type="entry name" value="Glycosyl hydrolase domain"/>
    <property type="match status" value="1"/>
</dbReference>
<dbReference type="InterPro" id="IPR006048">
    <property type="entry name" value="A-amylase/branching_C"/>
</dbReference>
<sequence length="183" mass="20417">MPLSREKCIFRGALNYFAIKRAVLGSCLTLTSAGIPMIFQGQEFLQRGWFKDSEALAWSQAESYGGILQLHKDLIAKRLDLYNEGDALTGENTEVLVLDHEAKILAISRHANGRDSFVVVFNFGNNTVYDYPVPMHNIRENAQLVFNSDARIYCDDFGDVGHGYIAEGQIVTTIGAYACLLFK</sequence>
<evidence type="ECO:0000259" key="1">
    <source>
        <dbReference type="Pfam" id="PF02806"/>
    </source>
</evidence>
<dbReference type="EMBL" id="AP023086">
    <property type="protein sequence ID" value="BCD96522.1"/>
    <property type="molecule type" value="Genomic_DNA"/>
</dbReference>
<name>A0AAN1WF89_9GAMM</name>
<feature type="domain" description="Alpha-amylase/branching enzyme C-terminal all beta" evidence="1">
    <location>
        <begin position="99"/>
        <end position="182"/>
    </location>
</feature>
<organism evidence="2 3">
    <name type="scientific">Marinagarivorans cellulosilyticus</name>
    <dbReference type="NCBI Taxonomy" id="2721545"/>
    <lineage>
        <taxon>Bacteria</taxon>
        <taxon>Pseudomonadati</taxon>
        <taxon>Pseudomonadota</taxon>
        <taxon>Gammaproteobacteria</taxon>
        <taxon>Cellvibrionales</taxon>
        <taxon>Cellvibrionaceae</taxon>
        <taxon>Marinagarivorans</taxon>
    </lineage>
</organism>
<dbReference type="RefSeq" id="WP_236986018.1">
    <property type="nucleotide sequence ID" value="NZ_AP023086.1"/>
</dbReference>
<dbReference type="AlphaFoldDB" id="A0AAN1WF89"/>
<protein>
    <recommendedName>
        <fullName evidence="1">Alpha-amylase/branching enzyme C-terminal all beta domain-containing protein</fullName>
    </recommendedName>
</protein>
<keyword evidence="3" id="KW-1185">Reference proteome</keyword>
<gene>
    <name evidence="2" type="ORF">MARGE09_P0722</name>
</gene>
<reference evidence="2 3" key="1">
    <citation type="journal article" date="2022" name="IScience">
        <title>An ultrasensitive nanofiber-based assay for enzymatic hydrolysis and deep-sea microbial degradation of cellulose.</title>
        <authorList>
            <person name="Tsudome M."/>
            <person name="Tachioka M."/>
            <person name="Miyazaki M."/>
            <person name="Uchimura K."/>
            <person name="Tsuda M."/>
            <person name="Takaki Y."/>
            <person name="Deguchi S."/>
        </authorList>
    </citation>
    <scope>NUCLEOTIDE SEQUENCE [LARGE SCALE GENOMIC DNA]</scope>
    <source>
        <strain evidence="2 3">GE09</strain>
    </source>
</reference>
<dbReference type="GO" id="GO:0003824">
    <property type="term" value="F:catalytic activity"/>
    <property type="evidence" value="ECO:0007669"/>
    <property type="project" value="InterPro"/>
</dbReference>
<dbReference type="Proteomes" id="UP001320119">
    <property type="component" value="Chromosome"/>
</dbReference>